<organism evidence="1 2">
    <name type="scientific">Winogradskyella marincola</name>
    <dbReference type="NCBI Taxonomy" id="3037795"/>
    <lineage>
        <taxon>Bacteria</taxon>
        <taxon>Pseudomonadati</taxon>
        <taxon>Bacteroidota</taxon>
        <taxon>Flavobacteriia</taxon>
        <taxon>Flavobacteriales</taxon>
        <taxon>Flavobacteriaceae</taxon>
        <taxon>Winogradskyella</taxon>
    </lineage>
</organism>
<accession>A0ABT6G3I1</accession>
<reference evidence="1 2" key="1">
    <citation type="submission" date="2023-03" db="EMBL/GenBank/DDBJ databases">
        <title>Strain YYF002 represents a novel species in the genus Winogradskyella isolated from seawater.</title>
        <authorList>
            <person name="Fu Z.-Y."/>
        </authorList>
    </citation>
    <scope>NUCLEOTIDE SEQUENCE [LARGE SCALE GENOMIC DNA]</scope>
    <source>
        <strain evidence="1 2">YYF002</strain>
    </source>
</reference>
<dbReference type="RefSeq" id="WP_278006047.1">
    <property type="nucleotide sequence ID" value="NZ_JARSBN010000006.1"/>
</dbReference>
<protein>
    <submittedName>
        <fullName evidence="1">SatD family protein</fullName>
    </submittedName>
</protein>
<comment type="caution">
    <text evidence="1">The sequence shown here is derived from an EMBL/GenBank/DDBJ whole genome shotgun (WGS) entry which is preliminary data.</text>
</comment>
<dbReference type="InterPro" id="IPR032580">
    <property type="entry name" value="SatD"/>
</dbReference>
<keyword evidence="2" id="KW-1185">Reference proteome</keyword>
<evidence type="ECO:0000313" key="1">
    <source>
        <dbReference type="EMBL" id="MDG4716605.1"/>
    </source>
</evidence>
<evidence type="ECO:0000313" key="2">
    <source>
        <dbReference type="Proteomes" id="UP001529085"/>
    </source>
</evidence>
<dbReference type="EMBL" id="JARSBN010000006">
    <property type="protein sequence ID" value="MDG4716605.1"/>
    <property type="molecule type" value="Genomic_DNA"/>
</dbReference>
<gene>
    <name evidence="1" type="ORF">P7122_12030</name>
</gene>
<proteinExistence type="predicted"/>
<dbReference type="Pfam" id="PF16264">
    <property type="entry name" value="SatD"/>
    <property type="match status" value="1"/>
</dbReference>
<sequence>MISVITGDIINSRSVVDQNLWLQPLKQALDFVTKDASRYEIFRGDSFQLEIEDAKTTFKKAIYIKACIKSIKGFDVRLAIGLGHKTYNAQGVSESNGPVYLNSGSMLDAMKQNKINLSLKSDIKNESSDYNFDTIFNLYFRFASIIMDNWTVNSAEAVKLLIETDYGNQKEIAKQIGINQDAVSKRLTRANIDEILELNNLYEKHITALTTKNLS</sequence>
<name>A0ABT6G3I1_9FLAO</name>
<dbReference type="Proteomes" id="UP001529085">
    <property type="component" value="Unassembled WGS sequence"/>
</dbReference>